<dbReference type="PANTHER" id="PTHR43464:SF19">
    <property type="entry name" value="UBIQUINONE BIOSYNTHESIS O-METHYLTRANSFERASE, MITOCHONDRIAL"/>
    <property type="match status" value="1"/>
</dbReference>
<dbReference type="EMBL" id="PJNB01000001">
    <property type="protein sequence ID" value="PKW15812.1"/>
    <property type="molecule type" value="Genomic_DNA"/>
</dbReference>
<keyword evidence="2" id="KW-0808">Transferase</keyword>
<dbReference type="Gene3D" id="3.40.50.150">
    <property type="entry name" value="Vaccinia Virus protein VP39"/>
    <property type="match status" value="1"/>
</dbReference>
<gene>
    <name evidence="5" type="ORF">A8926_3580</name>
</gene>
<evidence type="ECO:0000256" key="1">
    <source>
        <dbReference type="ARBA" id="ARBA00022603"/>
    </source>
</evidence>
<evidence type="ECO:0000256" key="2">
    <source>
        <dbReference type="ARBA" id="ARBA00022679"/>
    </source>
</evidence>
<feature type="domain" description="Methyltransferase type 11" evidence="4">
    <location>
        <begin position="61"/>
        <end position="155"/>
    </location>
</feature>
<dbReference type="PANTHER" id="PTHR43464">
    <property type="entry name" value="METHYLTRANSFERASE"/>
    <property type="match status" value="1"/>
</dbReference>
<dbReference type="STRING" id="994479.GCA_000194155_03637"/>
<dbReference type="GO" id="GO:0032259">
    <property type="term" value="P:methylation"/>
    <property type="evidence" value="ECO:0007669"/>
    <property type="project" value="UniProtKB-KW"/>
</dbReference>
<name>A0A2N3XYT6_SACSN</name>
<sequence>MVGNNRRAALDAVRANWNRRAPAYDRFYRDYTQDKRDAWRAAYEKILGELFARRDEPLKVLDVGTGTGFLSTLLAELGHHVTAIDPSNAMLDYARAEAGRRGVEVRTIACGAHDVARLGTEFDLVTARYVLWTLPDPVAALRAWREVITPGGGLLLADGLWHTWRHDGRRLAASLRPGGDHRFLWQLLRDYAQIGNATPHWAGLTPDRARALLAASGFQSGARHDQLLPGNARPVSADFFILGTRPARLP</sequence>
<evidence type="ECO:0000259" key="4">
    <source>
        <dbReference type="Pfam" id="PF08241"/>
    </source>
</evidence>
<organism evidence="5 6">
    <name type="scientific">Saccharopolyspora spinosa</name>
    <dbReference type="NCBI Taxonomy" id="60894"/>
    <lineage>
        <taxon>Bacteria</taxon>
        <taxon>Bacillati</taxon>
        <taxon>Actinomycetota</taxon>
        <taxon>Actinomycetes</taxon>
        <taxon>Pseudonocardiales</taxon>
        <taxon>Pseudonocardiaceae</taxon>
        <taxon>Saccharopolyspora</taxon>
    </lineage>
</organism>
<dbReference type="InterPro" id="IPR029063">
    <property type="entry name" value="SAM-dependent_MTases_sf"/>
</dbReference>
<keyword evidence="6" id="KW-1185">Reference proteome</keyword>
<dbReference type="Proteomes" id="UP000233786">
    <property type="component" value="Unassembled WGS sequence"/>
</dbReference>
<dbReference type="GO" id="GO:0008757">
    <property type="term" value="F:S-adenosylmethionine-dependent methyltransferase activity"/>
    <property type="evidence" value="ECO:0007669"/>
    <property type="project" value="InterPro"/>
</dbReference>
<dbReference type="AlphaFoldDB" id="A0A2N3XYT6"/>
<comment type="caution">
    <text evidence="5">The sequence shown here is derived from an EMBL/GenBank/DDBJ whole genome shotgun (WGS) entry which is preliminary data.</text>
</comment>
<keyword evidence="1 5" id="KW-0489">Methyltransferase</keyword>
<dbReference type="CDD" id="cd02440">
    <property type="entry name" value="AdoMet_MTases"/>
    <property type="match status" value="1"/>
</dbReference>
<protein>
    <submittedName>
        <fullName evidence="5">Methyltransferase family protein</fullName>
    </submittedName>
</protein>
<dbReference type="Pfam" id="PF08241">
    <property type="entry name" value="Methyltransf_11"/>
    <property type="match status" value="1"/>
</dbReference>
<accession>A0A2N3XYT6</accession>
<dbReference type="SUPFAM" id="SSF53335">
    <property type="entry name" value="S-adenosyl-L-methionine-dependent methyltransferases"/>
    <property type="match status" value="1"/>
</dbReference>
<evidence type="ECO:0000313" key="5">
    <source>
        <dbReference type="EMBL" id="PKW15812.1"/>
    </source>
</evidence>
<evidence type="ECO:0000313" key="6">
    <source>
        <dbReference type="Proteomes" id="UP000233786"/>
    </source>
</evidence>
<proteinExistence type="predicted"/>
<evidence type="ECO:0000256" key="3">
    <source>
        <dbReference type="ARBA" id="ARBA00022691"/>
    </source>
</evidence>
<reference evidence="5" key="1">
    <citation type="submission" date="2017-12" db="EMBL/GenBank/DDBJ databases">
        <title>Sequencing the genomes of 1000 Actinobacteria strains.</title>
        <authorList>
            <person name="Klenk H.-P."/>
        </authorList>
    </citation>
    <scope>NUCLEOTIDE SEQUENCE [LARGE SCALE GENOMIC DNA]</scope>
    <source>
        <strain evidence="5">DSM 44228</strain>
    </source>
</reference>
<dbReference type="InterPro" id="IPR013216">
    <property type="entry name" value="Methyltransf_11"/>
</dbReference>
<keyword evidence="3" id="KW-0949">S-adenosyl-L-methionine</keyword>